<evidence type="ECO:0000313" key="3">
    <source>
        <dbReference type="Proteomes" id="UP000033163"/>
    </source>
</evidence>
<dbReference type="AlphaFoldDB" id="A0A0E4CX77"/>
<dbReference type="Proteomes" id="UP000033163">
    <property type="component" value="Chromosome I"/>
</dbReference>
<feature type="domain" description="N-acetyltransferase" evidence="1">
    <location>
        <begin position="124"/>
        <end position="262"/>
    </location>
</feature>
<dbReference type="RefSeq" id="WP_020431031.1">
    <property type="nucleotide sequence ID" value="NZ_AGBD01001170.1"/>
</dbReference>
<dbReference type="KEGG" id="pri:PRIO_3673"/>
<gene>
    <name evidence="2" type="ORF">PRIO_3673</name>
</gene>
<sequence length="262" mass="30313">MIQYDIIMEKLRRNPLKNITLLKMLTAYHQVMDSYLIQQKDNWGILLLLPADAFGYDLRTYPDADTIVLMDYNSLEVLPALIERLPKNTRLVFKLQEEPSILGLSELYPLHKVRRFYSYSAKPGMIFTSDGDTVLSEQLDERLLPLWAANGYSREEIMHYFEAGAFSVSLFEGNIPLSTCFVFRNEEQIWEIGGVHTAEEGRRQGLAQRVVRTALFHTLQRGYVPRYQVQDTNVPSIRLAESLGLQLAVKLTHWINYIEQPI</sequence>
<evidence type="ECO:0000313" key="2">
    <source>
        <dbReference type="EMBL" id="CQR56076.1"/>
    </source>
</evidence>
<reference evidence="3" key="1">
    <citation type="submission" date="2015-03" db="EMBL/GenBank/DDBJ databases">
        <authorList>
            <person name="Wibberg D."/>
        </authorList>
    </citation>
    <scope>NUCLEOTIDE SEQUENCE [LARGE SCALE GENOMIC DNA]</scope>
</reference>
<dbReference type="InterPro" id="IPR027365">
    <property type="entry name" value="GNAT_acetyltra_YdfB-like"/>
</dbReference>
<dbReference type="PROSITE" id="PS51186">
    <property type="entry name" value="GNAT"/>
    <property type="match status" value="1"/>
</dbReference>
<dbReference type="EMBL" id="LN831776">
    <property type="protein sequence ID" value="CQR56076.1"/>
    <property type="molecule type" value="Genomic_DNA"/>
</dbReference>
<dbReference type="HOGENOM" id="CLU_1052367_0_0_9"/>
<dbReference type="Pfam" id="PF12746">
    <property type="entry name" value="GNAT_acetyltran"/>
    <property type="match status" value="1"/>
</dbReference>
<evidence type="ECO:0000259" key="1">
    <source>
        <dbReference type="PROSITE" id="PS51186"/>
    </source>
</evidence>
<dbReference type="GO" id="GO:0016747">
    <property type="term" value="F:acyltransferase activity, transferring groups other than amino-acyl groups"/>
    <property type="evidence" value="ECO:0007669"/>
    <property type="project" value="InterPro"/>
</dbReference>
<dbReference type="Gene3D" id="3.40.630.30">
    <property type="match status" value="1"/>
</dbReference>
<dbReference type="InterPro" id="IPR016181">
    <property type="entry name" value="Acyl_CoA_acyltransferase"/>
</dbReference>
<name>A0A0E4CX77_9BACL</name>
<dbReference type="InterPro" id="IPR000182">
    <property type="entry name" value="GNAT_dom"/>
</dbReference>
<proteinExistence type="predicted"/>
<accession>A0A0E4CX77</accession>
<dbReference type="SUPFAM" id="SSF55729">
    <property type="entry name" value="Acyl-CoA N-acyltransferases (Nat)"/>
    <property type="match status" value="1"/>
</dbReference>
<protein>
    <recommendedName>
        <fullName evidence="1">N-acetyltransferase domain-containing protein</fullName>
    </recommendedName>
</protein>
<organism evidence="2 3">
    <name type="scientific">Paenibacillus riograndensis SBR5</name>
    <dbReference type="NCBI Taxonomy" id="1073571"/>
    <lineage>
        <taxon>Bacteria</taxon>
        <taxon>Bacillati</taxon>
        <taxon>Bacillota</taxon>
        <taxon>Bacilli</taxon>
        <taxon>Bacillales</taxon>
        <taxon>Paenibacillaceae</taxon>
        <taxon>Paenibacillus</taxon>
        <taxon>Paenibacillus sonchi group</taxon>
    </lineage>
</organism>
<dbReference type="PATRIC" id="fig|1073571.4.peg.3928"/>